<feature type="compositionally biased region" description="Basic and acidic residues" evidence="5">
    <location>
        <begin position="148"/>
        <end position="193"/>
    </location>
</feature>
<evidence type="ECO:0000256" key="1">
    <source>
        <dbReference type="ARBA" id="ARBA00022723"/>
    </source>
</evidence>
<dbReference type="InterPro" id="IPR012340">
    <property type="entry name" value="NA-bd_OB-fold"/>
</dbReference>
<dbReference type="Gene3D" id="2.40.50.140">
    <property type="entry name" value="Nucleic acid-binding proteins"/>
    <property type="match status" value="1"/>
</dbReference>
<feature type="compositionally biased region" description="Basic residues" evidence="5">
    <location>
        <begin position="75"/>
        <end position="91"/>
    </location>
</feature>
<feature type="compositionally biased region" description="Basic and acidic residues" evidence="5">
    <location>
        <begin position="55"/>
        <end position="64"/>
    </location>
</feature>
<dbReference type="SMART" id="SM00547">
    <property type="entry name" value="ZnF_RBZ"/>
    <property type="match status" value="1"/>
</dbReference>
<dbReference type="InterPro" id="IPR001876">
    <property type="entry name" value="Znf_RanBP2"/>
</dbReference>
<dbReference type="GO" id="GO:0003676">
    <property type="term" value="F:nucleic acid binding"/>
    <property type="evidence" value="ECO:0007669"/>
    <property type="project" value="InterPro"/>
</dbReference>
<evidence type="ECO:0008006" key="10">
    <source>
        <dbReference type="Google" id="ProtNLM"/>
    </source>
</evidence>
<dbReference type="InterPro" id="IPR011129">
    <property type="entry name" value="CSD"/>
</dbReference>
<feature type="domain" description="CSD" evidence="7">
    <location>
        <begin position="1"/>
        <end position="68"/>
    </location>
</feature>
<evidence type="ECO:0000256" key="5">
    <source>
        <dbReference type="SAM" id="MobiDB-lite"/>
    </source>
</evidence>
<dbReference type="SUPFAM" id="SSF50249">
    <property type="entry name" value="Nucleic acid-binding proteins"/>
    <property type="match status" value="1"/>
</dbReference>
<feature type="region of interest" description="Disordered" evidence="5">
    <location>
        <begin position="130"/>
        <end position="193"/>
    </location>
</feature>
<dbReference type="PROSITE" id="PS51857">
    <property type="entry name" value="CSD_2"/>
    <property type="match status" value="1"/>
</dbReference>
<sequence length="193" mass="21280">MPTGVMLRWNDDKGFGFIKPDDDDGPDLFAHVSQLLDGEGSVRDGDAVRFKMEYDDRKGKDRATNVEVLEGGRGPRSRGRSRSRSPRRSPPRRGGGGGGSGYAGQESRPGDWDCPACGVMVFASKSECFKCGEPKGGGDGRGGGSRSGGRDRSFDRRGGGGRDRSYDRRDRSCDRRDRSYDRRDGRRDRSYSR</sequence>
<dbReference type="InterPro" id="IPR002059">
    <property type="entry name" value="CSP_DNA-bd"/>
</dbReference>
<protein>
    <recommendedName>
        <fullName evidence="10">RanBP2-type domain-containing protein</fullName>
    </recommendedName>
</protein>
<dbReference type="AlphaFoldDB" id="A0A813KB98"/>
<evidence type="ECO:0000256" key="4">
    <source>
        <dbReference type="PROSITE-ProRule" id="PRU00322"/>
    </source>
</evidence>
<evidence type="ECO:0000256" key="2">
    <source>
        <dbReference type="ARBA" id="ARBA00022771"/>
    </source>
</evidence>
<evidence type="ECO:0000313" key="8">
    <source>
        <dbReference type="EMBL" id="CAE8698897.1"/>
    </source>
</evidence>
<feature type="region of interest" description="Disordered" evidence="5">
    <location>
        <begin position="55"/>
        <end position="110"/>
    </location>
</feature>
<name>A0A813KB98_POLGL</name>
<feature type="domain" description="RanBP2-type" evidence="6">
    <location>
        <begin position="108"/>
        <end position="137"/>
    </location>
</feature>
<dbReference type="Pfam" id="PF00313">
    <property type="entry name" value="CSD"/>
    <property type="match status" value="1"/>
</dbReference>
<dbReference type="PANTHER" id="PTHR46565:SF27">
    <property type="entry name" value="COLD SHOCK DOMAIN-CONTAINING PROTEIN 3-LIKE"/>
    <property type="match status" value="1"/>
</dbReference>
<dbReference type="Proteomes" id="UP000626109">
    <property type="component" value="Unassembled WGS sequence"/>
</dbReference>
<comment type="caution">
    <text evidence="8">The sequence shown here is derived from an EMBL/GenBank/DDBJ whole genome shotgun (WGS) entry which is preliminary data.</text>
</comment>
<feature type="compositionally biased region" description="Gly residues" evidence="5">
    <location>
        <begin position="93"/>
        <end position="102"/>
    </location>
</feature>
<gene>
    <name evidence="8" type="ORF">PGLA2088_LOCUS30924</name>
</gene>
<dbReference type="CDD" id="cd04458">
    <property type="entry name" value="CSP_CDS"/>
    <property type="match status" value="1"/>
</dbReference>
<accession>A0A813KB98</accession>
<reference evidence="8" key="1">
    <citation type="submission" date="2021-02" db="EMBL/GenBank/DDBJ databases">
        <authorList>
            <person name="Dougan E. K."/>
            <person name="Rhodes N."/>
            <person name="Thang M."/>
            <person name="Chan C."/>
        </authorList>
    </citation>
    <scope>NUCLEOTIDE SEQUENCE</scope>
</reference>
<dbReference type="SUPFAM" id="SSF90209">
    <property type="entry name" value="Ran binding protein zinc finger-like"/>
    <property type="match status" value="1"/>
</dbReference>
<evidence type="ECO:0000259" key="7">
    <source>
        <dbReference type="PROSITE" id="PS51857"/>
    </source>
</evidence>
<keyword evidence="1" id="KW-0479">Metal-binding</keyword>
<dbReference type="PANTHER" id="PTHR46565">
    <property type="entry name" value="COLD SHOCK DOMAIN PROTEIN 2"/>
    <property type="match status" value="1"/>
</dbReference>
<dbReference type="Gene3D" id="4.10.1060.10">
    <property type="entry name" value="Zinc finger, RanBP2-type"/>
    <property type="match status" value="1"/>
</dbReference>
<dbReference type="InterPro" id="IPR036443">
    <property type="entry name" value="Znf_RanBP2_sf"/>
</dbReference>
<keyword evidence="3" id="KW-0862">Zinc</keyword>
<organism evidence="8 9">
    <name type="scientific">Polarella glacialis</name>
    <name type="common">Dinoflagellate</name>
    <dbReference type="NCBI Taxonomy" id="89957"/>
    <lineage>
        <taxon>Eukaryota</taxon>
        <taxon>Sar</taxon>
        <taxon>Alveolata</taxon>
        <taxon>Dinophyceae</taxon>
        <taxon>Suessiales</taxon>
        <taxon>Suessiaceae</taxon>
        <taxon>Polarella</taxon>
    </lineage>
</organism>
<evidence type="ECO:0000256" key="3">
    <source>
        <dbReference type="ARBA" id="ARBA00022833"/>
    </source>
</evidence>
<dbReference type="GO" id="GO:0008270">
    <property type="term" value="F:zinc ion binding"/>
    <property type="evidence" value="ECO:0007669"/>
    <property type="project" value="UniProtKB-KW"/>
</dbReference>
<dbReference type="EMBL" id="CAJNNW010029061">
    <property type="protein sequence ID" value="CAE8698897.1"/>
    <property type="molecule type" value="Genomic_DNA"/>
</dbReference>
<proteinExistence type="predicted"/>
<dbReference type="Pfam" id="PF00641">
    <property type="entry name" value="Zn_ribbon_RanBP"/>
    <property type="match status" value="1"/>
</dbReference>
<evidence type="ECO:0000259" key="6">
    <source>
        <dbReference type="PROSITE" id="PS50199"/>
    </source>
</evidence>
<dbReference type="SMART" id="SM00357">
    <property type="entry name" value="CSP"/>
    <property type="match status" value="1"/>
</dbReference>
<dbReference type="PROSITE" id="PS50199">
    <property type="entry name" value="ZF_RANBP2_2"/>
    <property type="match status" value="1"/>
</dbReference>
<evidence type="ECO:0000313" key="9">
    <source>
        <dbReference type="Proteomes" id="UP000626109"/>
    </source>
</evidence>
<keyword evidence="2 4" id="KW-0863">Zinc-finger</keyword>